<comment type="caution">
    <text evidence="1">The sequence shown here is derived from an EMBL/GenBank/DDBJ whole genome shotgun (WGS) entry which is preliminary data.</text>
</comment>
<dbReference type="EMBL" id="BART01031849">
    <property type="protein sequence ID" value="GAH17722.1"/>
    <property type="molecule type" value="Genomic_DNA"/>
</dbReference>
<organism evidence="1">
    <name type="scientific">marine sediment metagenome</name>
    <dbReference type="NCBI Taxonomy" id="412755"/>
    <lineage>
        <taxon>unclassified sequences</taxon>
        <taxon>metagenomes</taxon>
        <taxon>ecological metagenomes</taxon>
    </lineage>
</organism>
<dbReference type="AlphaFoldDB" id="X1DBX2"/>
<gene>
    <name evidence="1" type="ORF">S01H4_55226</name>
</gene>
<protein>
    <submittedName>
        <fullName evidence="1">Uncharacterized protein</fullName>
    </submittedName>
</protein>
<sequence length="225" mass="26633">MNLDTVISKLETIVSRIHDPIHISGYESVFEGYPLPILYPVEEIYVFGSAVYVDDPRDLDLNIVTGRSKFHVNFVDEKYKKAKNEYWRWYSYDKMVKNILLKKMRNVDIQVDNDHLVTDLKILVWSTEKPNVKENFLTGRQNVDLTGECRNLRKQLKTATAESYVLQEIYRMYSNEDKLSEIKRLQCLDGFFTKKDLPRLKLFYEENDKRYQNSLDLAVLKNSLK</sequence>
<accession>X1DBX2</accession>
<proteinExistence type="predicted"/>
<name>X1DBX2_9ZZZZ</name>
<evidence type="ECO:0000313" key="1">
    <source>
        <dbReference type="EMBL" id="GAH17722.1"/>
    </source>
</evidence>
<reference evidence="1" key="1">
    <citation type="journal article" date="2014" name="Front. Microbiol.">
        <title>High frequency of phylogenetically diverse reductive dehalogenase-homologous genes in deep subseafloor sedimentary metagenomes.</title>
        <authorList>
            <person name="Kawai M."/>
            <person name="Futagami T."/>
            <person name="Toyoda A."/>
            <person name="Takaki Y."/>
            <person name="Nishi S."/>
            <person name="Hori S."/>
            <person name="Arai W."/>
            <person name="Tsubouchi T."/>
            <person name="Morono Y."/>
            <person name="Uchiyama I."/>
            <person name="Ito T."/>
            <person name="Fujiyama A."/>
            <person name="Inagaki F."/>
            <person name="Takami H."/>
        </authorList>
    </citation>
    <scope>NUCLEOTIDE SEQUENCE</scope>
    <source>
        <strain evidence="1">Expedition CK06-06</strain>
    </source>
</reference>